<protein>
    <submittedName>
        <fullName evidence="2">Uncharacterized protein</fullName>
    </submittedName>
</protein>
<dbReference type="EMBL" id="MLJW01000283">
    <property type="protein sequence ID" value="OIQ90700.1"/>
    <property type="molecule type" value="Genomic_DNA"/>
</dbReference>
<comment type="caution">
    <text evidence="2">The sequence shown here is derived from an EMBL/GenBank/DDBJ whole genome shotgun (WGS) entry which is preliminary data.</text>
</comment>
<evidence type="ECO:0000256" key="1">
    <source>
        <dbReference type="SAM" id="MobiDB-lite"/>
    </source>
</evidence>
<reference evidence="2" key="1">
    <citation type="submission" date="2016-10" db="EMBL/GenBank/DDBJ databases">
        <title>Sequence of Gallionella enrichment culture.</title>
        <authorList>
            <person name="Poehlein A."/>
            <person name="Muehling M."/>
            <person name="Daniel R."/>
        </authorList>
    </citation>
    <scope>NUCLEOTIDE SEQUENCE</scope>
</reference>
<sequence>MLRAQILELDGLVGGVIGDVGHRPQQCVALRGVAAPIQGERRRHLAVLGQAQGLGVGGAPLGQGGVDALQLCPVAQESLTDHAQVPVDAGVFLRQPLRHGGRRGGSGVLQAFGHELLRREHRHLDLEDVAADGEWVLEDVDVGVGQLPDAAQRQGPQDQDGQQYQREAQE</sequence>
<dbReference type="AlphaFoldDB" id="A0A1J5RF13"/>
<accession>A0A1J5RF13</accession>
<organism evidence="2">
    <name type="scientific">mine drainage metagenome</name>
    <dbReference type="NCBI Taxonomy" id="410659"/>
    <lineage>
        <taxon>unclassified sequences</taxon>
        <taxon>metagenomes</taxon>
        <taxon>ecological metagenomes</taxon>
    </lineage>
</organism>
<gene>
    <name evidence="2" type="ORF">GALL_274300</name>
</gene>
<evidence type="ECO:0000313" key="2">
    <source>
        <dbReference type="EMBL" id="OIQ90700.1"/>
    </source>
</evidence>
<proteinExistence type="predicted"/>
<feature type="region of interest" description="Disordered" evidence="1">
    <location>
        <begin position="146"/>
        <end position="170"/>
    </location>
</feature>
<feature type="compositionally biased region" description="Low complexity" evidence="1">
    <location>
        <begin position="148"/>
        <end position="170"/>
    </location>
</feature>
<name>A0A1J5RF13_9ZZZZ</name>